<proteinExistence type="predicted"/>
<comment type="caution">
    <text evidence="1">The sequence shown here is derived from an EMBL/GenBank/DDBJ whole genome shotgun (WGS) entry which is preliminary data.</text>
</comment>
<accession>X0XW67</accession>
<reference evidence="1" key="1">
    <citation type="journal article" date="2014" name="Front. Microbiol.">
        <title>High frequency of phylogenetically diverse reductive dehalogenase-homologous genes in deep subseafloor sedimentary metagenomes.</title>
        <authorList>
            <person name="Kawai M."/>
            <person name="Futagami T."/>
            <person name="Toyoda A."/>
            <person name="Takaki Y."/>
            <person name="Nishi S."/>
            <person name="Hori S."/>
            <person name="Arai W."/>
            <person name="Tsubouchi T."/>
            <person name="Morono Y."/>
            <person name="Uchiyama I."/>
            <person name="Ito T."/>
            <person name="Fujiyama A."/>
            <person name="Inagaki F."/>
            <person name="Takami H."/>
        </authorList>
    </citation>
    <scope>NUCLEOTIDE SEQUENCE</scope>
    <source>
        <strain evidence="1">Expedition CK06-06</strain>
    </source>
</reference>
<sequence>WTKISLWRKGEKIQNSTSILDNHPPGWMWNHG</sequence>
<evidence type="ECO:0000313" key="1">
    <source>
        <dbReference type="EMBL" id="GAG47594.1"/>
    </source>
</evidence>
<gene>
    <name evidence="1" type="ORF">S01H1_75180</name>
</gene>
<protein>
    <submittedName>
        <fullName evidence="1">Uncharacterized protein</fullName>
    </submittedName>
</protein>
<dbReference type="AlphaFoldDB" id="X0XW67"/>
<name>X0XW67_9ZZZZ</name>
<feature type="non-terminal residue" evidence="1">
    <location>
        <position position="1"/>
    </location>
</feature>
<organism evidence="1">
    <name type="scientific">marine sediment metagenome</name>
    <dbReference type="NCBI Taxonomy" id="412755"/>
    <lineage>
        <taxon>unclassified sequences</taxon>
        <taxon>metagenomes</taxon>
        <taxon>ecological metagenomes</taxon>
    </lineage>
</organism>
<dbReference type="EMBL" id="BARS01050345">
    <property type="protein sequence ID" value="GAG47594.1"/>
    <property type="molecule type" value="Genomic_DNA"/>
</dbReference>